<name>A0A9P5V662_9FUNG</name>
<dbReference type="Proteomes" id="UP000748756">
    <property type="component" value="Unassembled WGS sequence"/>
</dbReference>
<sequence length="74" mass="8239">MQIAVVIVVEDEKEVKEYRTNNNTKLLDQKCNPISIQSREDIDPVANLVTEDEGRKSGGETVYRGLEKGGGVDF</sequence>
<organism evidence="1 2">
    <name type="scientific">Linnemannia schmuckeri</name>
    <dbReference type="NCBI Taxonomy" id="64567"/>
    <lineage>
        <taxon>Eukaryota</taxon>
        <taxon>Fungi</taxon>
        <taxon>Fungi incertae sedis</taxon>
        <taxon>Mucoromycota</taxon>
        <taxon>Mortierellomycotina</taxon>
        <taxon>Mortierellomycetes</taxon>
        <taxon>Mortierellales</taxon>
        <taxon>Mortierellaceae</taxon>
        <taxon>Linnemannia</taxon>
    </lineage>
</organism>
<dbReference type="EMBL" id="JAAAUQ010001533">
    <property type="protein sequence ID" value="KAF9137721.1"/>
    <property type="molecule type" value="Genomic_DNA"/>
</dbReference>
<gene>
    <name evidence="1" type="ORF">BG015_002632</name>
</gene>
<accession>A0A9P5V662</accession>
<proteinExistence type="predicted"/>
<keyword evidence="2" id="KW-1185">Reference proteome</keyword>
<protein>
    <submittedName>
        <fullName evidence="1">Uncharacterized protein</fullName>
    </submittedName>
</protein>
<evidence type="ECO:0000313" key="1">
    <source>
        <dbReference type="EMBL" id="KAF9137721.1"/>
    </source>
</evidence>
<reference evidence="1" key="1">
    <citation type="journal article" date="2020" name="Fungal Divers.">
        <title>Resolving the Mortierellaceae phylogeny through synthesis of multi-gene phylogenetics and phylogenomics.</title>
        <authorList>
            <person name="Vandepol N."/>
            <person name="Liber J."/>
            <person name="Desiro A."/>
            <person name="Na H."/>
            <person name="Kennedy M."/>
            <person name="Barry K."/>
            <person name="Grigoriev I.V."/>
            <person name="Miller A.N."/>
            <person name="O'Donnell K."/>
            <person name="Stajich J.E."/>
            <person name="Bonito G."/>
        </authorList>
    </citation>
    <scope>NUCLEOTIDE SEQUENCE</scope>
    <source>
        <strain evidence="1">NRRL 6426</strain>
    </source>
</reference>
<dbReference type="AlphaFoldDB" id="A0A9P5V662"/>
<comment type="caution">
    <text evidence="1">The sequence shown here is derived from an EMBL/GenBank/DDBJ whole genome shotgun (WGS) entry which is preliminary data.</text>
</comment>
<evidence type="ECO:0000313" key="2">
    <source>
        <dbReference type="Proteomes" id="UP000748756"/>
    </source>
</evidence>